<dbReference type="Proteomes" id="UP001549047">
    <property type="component" value="Unassembled WGS sequence"/>
</dbReference>
<keyword evidence="1" id="KW-0812">Transmembrane</keyword>
<proteinExistence type="predicted"/>
<sequence>MHTILYASERAGDSCLTIALANFWIGPLFGLMLLLAVLLRAPKGTSPYVLLLPLAGGLLIGGVAAAGRTTTDVYLEGTEIVQDTCRAGKAEQERSPVSATHSTVQFVGKGNYPVLDIYWPKQPFKLQIPLDSGRYLASVQWFAPEQVGEYVKGLKANGINLPWGLSYPSTPGQ</sequence>
<reference evidence="2 3" key="1">
    <citation type="submission" date="2024-06" db="EMBL/GenBank/DDBJ databases">
        <title>Genomic Encyclopedia of Type Strains, Phase IV (KMG-IV): sequencing the most valuable type-strain genomes for metagenomic binning, comparative biology and taxonomic classification.</title>
        <authorList>
            <person name="Goeker M."/>
        </authorList>
    </citation>
    <scope>NUCLEOTIDE SEQUENCE [LARGE SCALE GENOMIC DNA]</scope>
    <source>
        <strain evidence="2 3">DSM 29780</strain>
    </source>
</reference>
<gene>
    <name evidence="2" type="ORF">ABID16_001458</name>
</gene>
<accession>A0ABV2IXD2</accession>
<organism evidence="2 3">
    <name type="scientific">Rhizobium aquaticum</name>
    <dbReference type="NCBI Taxonomy" id="1549636"/>
    <lineage>
        <taxon>Bacteria</taxon>
        <taxon>Pseudomonadati</taxon>
        <taxon>Pseudomonadota</taxon>
        <taxon>Alphaproteobacteria</taxon>
        <taxon>Hyphomicrobiales</taxon>
        <taxon>Rhizobiaceae</taxon>
        <taxon>Rhizobium/Agrobacterium group</taxon>
        <taxon>Rhizobium</taxon>
    </lineage>
</organism>
<feature type="transmembrane region" description="Helical" evidence="1">
    <location>
        <begin position="48"/>
        <end position="67"/>
    </location>
</feature>
<keyword evidence="1" id="KW-0472">Membrane</keyword>
<evidence type="ECO:0000256" key="1">
    <source>
        <dbReference type="SAM" id="Phobius"/>
    </source>
</evidence>
<protein>
    <submittedName>
        <fullName evidence="2">Uncharacterized protein</fullName>
    </submittedName>
</protein>
<dbReference type="EMBL" id="JBEPMB010000001">
    <property type="protein sequence ID" value="MET3613153.1"/>
    <property type="molecule type" value="Genomic_DNA"/>
</dbReference>
<dbReference type="RefSeq" id="WP_354555643.1">
    <property type="nucleotide sequence ID" value="NZ_JBEPMB010000001.1"/>
</dbReference>
<feature type="transmembrane region" description="Helical" evidence="1">
    <location>
        <begin position="20"/>
        <end position="41"/>
    </location>
</feature>
<comment type="caution">
    <text evidence="2">The sequence shown here is derived from an EMBL/GenBank/DDBJ whole genome shotgun (WGS) entry which is preliminary data.</text>
</comment>
<evidence type="ECO:0000313" key="3">
    <source>
        <dbReference type="Proteomes" id="UP001549047"/>
    </source>
</evidence>
<name>A0ABV2IXD2_9HYPH</name>
<keyword evidence="3" id="KW-1185">Reference proteome</keyword>
<evidence type="ECO:0000313" key="2">
    <source>
        <dbReference type="EMBL" id="MET3613153.1"/>
    </source>
</evidence>
<keyword evidence="1" id="KW-1133">Transmembrane helix</keyword>